<keyword evidence="5" id="KW-1185">Reference proteome</keyword>
<dbReference type="OrthoDB" id="9808843at2"/>
<dbReference type="EMBL" id="RQGG01000051">
    <property type="protein sequence ID" value="TGL46842.1"/>
    <property type="molecule type" value="Genomic_DNA"/>
</dbReference>
<dbReference type="InterPro" id="IPR001789">
    <property type="entry name" value="Sig_transdc_resp-reg_receiver"/>
</dbReference>
<dbReference type="SUPFAM" id="SSF52172">
    <property type="entry name" value="CheY-like"/>
    <property type="match status" value="1"/>
</dbReference>
<gene>
    <name evidence="4" type="ORF">EHQ59_17590</name>
</gene>
<name>A0A4R9JLY7_9LEPT</name>
<dbReference type="PANTHER" id="PTHR44591:SF19">
    <property type="entry name" value="TWO-COMPONENT RESPONSE REGULATOR-RELATED"/>
    <property type="match status" value="1"/>
</dbReference>
<dbReference type="GO" id="GO:0000160">
    <property type="term" value="P:phosphorelay signal transduction system"/>
    <property type="evidence" value="ECO:0007669"/>
    <property type="project" value="InterPro"/>
</dbReference>
<keyword evidence="1 2" id="KW-0597">Phosphoprotein</keyword>
<dbReference type="Proteomes" id="UP000297609">
    <property type="component" value="Unassembled WGS sequence"/>
</dbReference>
<feature type="domain" description="Response regulatory" evidence="3">
    <location>
        <begin position="13"/>
        <end position="136"/>
    </location>
</feature>
<dbReference type="InterPro" id="IPR011006">
    <property type="entry name" value="CheY-like_superfamily"/>
</dbReference>
<dbReference type="PROSITE" id="PS50110">
    <property type="entry name" value="RESPONSE_REGULATORY"/>
    <property type="match status" value="1"/>
</dbReference>
<dbReference type="Pfam" id="PF00072">
    <property type="entry name" value="Response_reg"/>
    <property type="match status" value="1"/>
</dbReference>
<sequence>MAVLTEKKNGKKAILFVDDESIILLSMKSQVKHHFGERFKYLTAENAKEAWDLIVEFEEEGNAVAVIISDWSMPGMNGDEFLRKVHKQFPSIEKVIITGFAEETLVDALDKEIGLITCLKKPWDEMELISAITQATES</sequence>
<organism evidence="4 5">
    <name type="scientific">Leptospira kemamanensis</name>
    <dbReference type="NCBI Taxonomy" id="2484942"/>
    <lineage>
        <taxon>Bacteria</taxon>
        <taxon>Pseudomonadati</taxon>
        <taxon>Spirochaetota</taxon>
        <taxon>Spirochaetia</taxon>
        <taxon>Leptospirales</taxon>
        <taxon>Leptospiraceae</taxon>
        <taxon>Leptospira</taxon>
    </lineage>
</organism>
<dbReference type="AlphaFoldDB" id="A0A4R9JLY7"/>
<evidence type="ECO:0000256" key="2">
    <source>
        <dbReference type="PROSITE-ProRule" id="PRU00169"/>
    </source>
</evidence>
<accession>A0A4R9JLY7</accession>
<evidence type="ECO:0000313" key="4">
    <source>
        <dbReference type="EMBL" id="TGL46842.1"/>
    </source>
</evidence>
<protein>
    <submittedName>
        <fullName evidence="4">Response regulator</fullName>
    </submittedName>
</protein>
<evidence type="ECO:0000259" key="3">
    <source>
        <dbReference type="PROSITE" id="PS50110"/>
    </source>
</evidence>
<reference evidence="4" key="1">
    <citation type="journal article" date="2019" name="PLoS Negl. Trop. Dis.">
        <title>Revisiting the worldwide diversity of Leptospira species in the environment.</title>
        <authorList>
            <person name="Vincent A.T."/>
            <person name="Schiettekatte O."/>
            <person name="Bourhy P."/>
            <person name="Veyrier F.J."/>
            <person name="Picardeau M."/>
        </authorList>
    </citation>
    <scope>NUCLEOTIDE SEQUENCE [LARGE SCALE GENOMIC DNA]</scope>
    <source>
        <strain evidence="4">201702454</strain>
    </source>
</reference>
<proteinExistence type="predicted"/>
<feature type="modified residue" description="4-aspartylphosphate" evidence="2">
    <location>
        <position position="70"/>
    </location>
</feature>
<dbReference type="Gene3D" id="3.40.50.2300">
    <property type="match status" value="1"/>
</dbReference>
<dbReference type="RefSeq" id="WP_135621265.1">
    <property type="nucleotide sequence ID" value="NZ_RQGG01000051.1"/>
</dbReference>
<evidence type="ECO:0000256" key="1">
    <source>
        <dbReference type="ARBA" id="ARBA00022553"/>
    </source>
</evidence>
<dbReference type="InterPro" id="IPR050595">
    <property type="entry name" value="Bact_response_regulator"/>
</dbReference>
<dbReference type="SMART" id="SM00448">
    <property type="entry name" value="REC"/>
    <property type="match status" value="1"/>
</dbReference>
<evidence type="ECO:0000313" key="5">
    <source>
        <dbReference type="Proteomes" id="UP000297609"/>
    </source>
</evidence>
<comment type="caution">
    <text evidence="4">The sequence shown here is derived from an EMBL/GenBank/DDBJ whole genome shotgun (WGS) entry which is preliminary data.</text>
</comment>
<dbReference type="PANTHER" id="PTHR44591">
    <property type="entry name" value="STRESS RESPONSE REGULATOR PROTEIN 1"/>
    <property type="match status" value="1"/>
</dbReference>